<dbReference type="Proteomes" id="UP000257706">
    <property type="component" value="Unassembled WGS sequence"/>
</dbReference>
<evidence type="ECO:0000313" key="11">
    <source>
        <dbReference type="EMBL" id="KYO50251.1"/>
    </source>
</evidence>
<gene>
    <name evidence="11" type="ORF">AUP44_14025</name>
    <name evidence="10" type="ORF">DCK97_16485</name>
</gene>
<dbReference type="CDD" id="cd06261">
    <property type="entry name" value="TM_PBP2"/>
    <property type="match status" value="1"/>
</dbReference>
<evidence type="ECO:0000313" key="13">
    <source>
        <dbReference type="Proteomes" id="UP000257706"/>
    </source>
</evidence>
<feature type="transmembrane region" description="Helical" evidence="8">
    <location>
        <begin position="137"/>
        <end position="160"/>
    </location>
</feature>
<evidence type="ECO:0000256" key="7">
    <source>
        <dbReference type="ARBA" id="ARBA00023136"/>
    </source>
</evidence>
<reference evidence="11 12" key="1">
    <citation type="submission" date="2015-12" db="EMBL/GenBank/DDBJ databases">
        <title>Genome sequence of Tistrella mobilis MCCC 1A02139.</title>
        <authorList>
            <person name="Lu L."/>
            <person name="Lai Q."/>
            <person name="Shao Z."/>
            <person name="Qian P."/>
        </authorList>
    </citation>
    <scope>NUCLEOTIDE SEQUENCE [LARGE SCALE GENOMIC DNA]</scope>
    <source>
        <strain evidence="11 12">MCCC 1A02139</strain>
    </source>
</reference>
<dbReference type="Proteomes" id="UP000075787">
    <property type="component" value="Unassembled WGS sequence"/>
</dbReference>
<evidence type="ECO:0000313" key="10">
    <source>
        <dbReference type="EMBL" id="HAE49017.1"/>
    </source>
</evidence>
<dbReference type="EMBL" id="DMAI01000269">
    <property type="protein sequence ID" value="HAE49017.1"/>
    <property type="molecule type" value="Genomic_DNA"/>
</dbReference>
<evidence type="ECO:0000256" key="3">
    <source>
        <dbReference type="ARBA" id="ARBA00022475"/>
    </source>
</evidence>
<comment type="subcellular location">
    <subcellularLocation>
        <location evidence="1">Cell inner membrane</location>
        <topology evidence="1">Multi-pass membrane protein</topology>
    </subcellularLocation>
    <subcellularLocation>
        <location evidence="8">Cell membrane</location>
        <topology evidence="8">Multi-pass membrane protein</topology>
    </subcellularLocation>
</comment>
<dbReference type="Pfam" id="PF00528">
    <property type="entry name" value="BPD_transp_1"/>
    <property type="match status" value="1"/>
</dbReference>
<comment type="caution">
    <text evidence="11">The sequence shown here is derived from an EMBL/GenBank/DDBJ whole genome shotgun (WGS) entry which is preliminary data.</text>
</comment>
<dbReference type="GO" id="GO:0055085">
    <property type="term" value="P:transmembrane transport"/>
    <property type="evidence" value="ECO:0007669"/>
    <property type="project" value="InterPro"/>
</dbReference>
<protein>
    <submittedName>
        <fullName evidence="11">ABC transporter permease</fullName>
    </submittedName>
</protein>
<feature type="transmembrane region" description="Helical" evidence="8">
    <location>
        <begin position="107"/>
        <end position="131"/>
    </location>
</feature>
<dbReference type="InterPro" id="IPR000515">
    <property type="entry name" value="MetI-like"/>
</dbReference>
<feature type="domain" description="ABC transmembrane type-1" evidence="9">
    <location>
        <begin position="69"/>
        <end position="258"/>
    </location>
</feature>
<name>A0A162K0S8_9PROT</name>
<evidence type="ECO:0000256" key="6">
    <source>
        <dbReference type="ARBA" id="ARBA00022989"/>
    </source>
</evidence>
<keyword evidence="5 8" id="KW-0812">Transmembrane</keyword>
<evidence type="ECO:0000259" key="9">
    <source>
        <dbReference type="PROSITE" id="PS50928"/>
    </source>
</evidence>
<evidence type="ECO:0000256" key="4">
    <source>
        <dbReference type="ARBA" id="ARBA00022519"/>
    </source>
</evidence>
<comment type="similarity">
    <text evidence="8">Belongs to the binding-protein-dependent transport system permease family.</text>
</comment>
<keyword evidence="6 8" id="KW-1133">Transmembrane helix</keyword>
<keyword evidence="7 8" id="KW-0472">Membrane</keyword>
<evidence type="ECO:0000256" key="2">
    <source>
        <dbReference type="ARBA" id="ARBA00022448"/>
    </source>
</evidence>
<dbReference type="AlphaFoldDB" id="A0A162K0S8"/>
<dbReference type="SUPFAM" id="SSF161098">
    <property type="entry name" value="MetI-like"/>
    <property type="match status" value="1"/>
</dbReference>
<evidence type="ECO:0000256" key="8">
    <source>
        <dbReference type="RuleBase" id="RU363032"/>
    </source>
</evidence>
<dbReference type="OrthoDB" id="9815533at2"/>
<keyword evidence="3" id="KW-1003">Cell membrane</keyword>
<dbReference type="GeneID" id="97240256"/>
<keyword evidence="2 8" id="KW-0813">Transport</keyword>
<feature type="transmembrane region" description="Helical" evidence="8">
    <location>
        <begin position="12"/>
        <end position="38"/>
    </location>
</feature>
<evidence type="ECO:0000256" key="5">
    <source>
        <dbReference type="ARBA" id="ARBA00022692"/>
    </source>
</evidence>
<dbReference type="Gene3D" id="1.10.3720.10">
    <property type="entry name" value="MetI-like"/>
    <property type="match status" value="1"/>
</dbReference>
<dbReference type="GO" id="GO:0005886">
    <property type="term" value="C:plasma membrane"/>
    <property type="evidence" value="ECO:0007669"/>
    <property type="project" value="UniProtKB-SubCell"/>
</dbReference>
<dbReference type="PROSITE" id="PS50928">
    <property type="entry name" value="ABC_TM1"/>
    <property type="match status" value="1"/>
</dbReference>
<evidence type="ECO:0000256" key="1">
    <source>
        <dbReference type="ARBA" id="ARBA00004429"/>
    </source>
</evidence>
<evidence type="ECO:0000313" key="12">
    <source>
        <dbReference type="Proteomes" id="UP000075787"/>
    </source>
</evidence>
<organism evidence="11 12">
    <name type="scientific">Tistrella mobilis</name>
    <dbReference type="NCBI Taxonomy" id="171437"/>
    <lineage>
        <taxon>Bacteria</taxon>
        <taxon>Pseudomonadati</taxon>
        <taxon>Pseudomonadota</taxon>
        <taxon>Alphaproteobacteria</taxon>
        <taxon>Geminicoccales</taxon>
        <taxon>Geminicoccaceae</taxon>
        <taxon>Tistrella</taxon>
    </lineage>
</organism>
<feature type="transmembrane region" description="Helical" evidence="8">
    <location>
        <begin position="73"/>
        <end position="95"/>
    </location>
</feature>
<reference evidence="10 13" key="2">
    <citation type="journal article" date="2018" name="Nat. Biotechnol.">
        <title>A standardized bacterial taxonomy based on genome phylogeny substantially revises the tree of life.</title>
        <authorList>
            <person name="Parks D.H."/>
            <person name="Chuvochina M."/>
            <person name="Waite D.W."/>
            <person name="Rinke C."/>
            <person name="Skarshewski A."/>
            <person name="Chaumeil P.A."/>
            <person name="Hugenholtz P."/>
        </authorList>
    </citation>
    <scope>NUCLEOTIDE SEQUENCE [LARGE SCALE GENOMIC DNA]</scope>
    <source>
        <strain evidence="10">UBA8739</strain>
    </source>
</reference>
<dbReference type="PANTHER" id="PTHR43357">
    <property type="entry name" value="INNER MEMBRANE ABC TRANSPORTER PERMEASE PROTEIN YDCV"/>
    <property type="match status" value="1"/>
</dbReference>
<feature type="transmembrane region" description="Helical" evidence="8">
    <location>
        <begin position="239"/>
        <end position="257"/>
    </location>
</feature>
<dbReference type="PANTHER" id="PTHR43357:SF4">
    <property type="entry name" value="INNER MEMBRANE ABC TRANSPORTER PERMEASE PROTEIN YDCV"/>
    <property type="match status" value="1"/>
</dbReference>
<keyword evidence="4" id="KW-0997">Cell inner membrane</keyword>
<feature type="transmembrane region" description="Helical" evidence="8">
    <location>
        <begin position="181"/>
        <end position="203"/>
    </location>
</feature>
<sequence length="270" mass="28912">MSAAGNTPRSKRLLLWSVIGFDLLILALPTLIVLGASFTAGNIVTFPPDGLSLQWYEKVVGAYELRQAFWRSLWVAVVCTLISLPAGTLAAIALARWRIAFGRTLQVYLLLPFTVPLIASGIGMMLLFGRIGILGQLWPVGLACAVINLPFMIWAVGASVNALDPDLENAAANCGAPPVQTFLTVTLPAVMPGVITGALLMFVLAFNEFLVSLLLVDARIVTLPVQIYNSIRSVITPDLAAVSVVYILVAALAIRALDKLVGLDLFLRSK</sequence>
<dbReference type="RefSeq" id="WP_062768658.1">
    <property type="nucleotide sequence ID" value="NZ_CP121027.1"/>
</dbReference>
<proteinExistence type="inferred from homology"/>
<dbReference type="EMBL" id="LPZR01000203">
    <property type="protein sequence ID" value="KYO50251.1"/>
    <property type="molecule type" value="Genomic_DNA"/>
</dbReference>
<dbReference type="InterPro" id="IPR035906">
    <property type="entry name" value="MetI-like_sf"/>
</dbReference>
<accession>A0A162K0S8</accession>